<dbReference type="PROSITE" id="PS50885">
    <property type="entry name" value="HAMP"/>
    <property type="match status" value="1"/>
</dbReference>
<dbReference type="CDD" id="cd00082">
    <property type="entry name" value="HisKA"/>
    <property type="match status" value="1"/>
</dbReference>
<dbReference type="PANTHER" id="PTHR43065:SF47">
    <property type="match status" value="1"/>
</dbReference>
<dbReference type="PANTHER" id="PTHR43065">
    <property type="entry name" value="SENSOR HISTIDINE KINASE"/>
    <property type="match status" value="1"/>
</dbReference>
<evidence type="ECO:0000256" key="6">
    <source>
        <dbReference type="ARBA" id="ARBA00022679"/>
    </source>
</evidence>
<dbReference type="EMBL" id="MTSM01000009">
    <property type="protein sequence ID" value="OPX55433.1"/>
    <property type="molecule type" value="Genomic_DNA"/>
</dbReference>
<dbReference type="SUPFAM" id="SSF158472">
    <property type="entry name" value="HAMP domain-like"/>
    <property type="match status" value="1"/>
</dbReference>
<feature type="transmembrane region" description="Helical" evidence="12">
    <location>
        <begin position="281"/>
        <end position="303"/>
    </location>
</feature>
<dbReference type="Pfam" id="PF02518">
    <property type="entry name" value="HATPase_c"/>
    <property type="match status" value="1"/>
</dbReference>
<keyword evidence="9 12" id="KW-1133">Transmembrane helix</keyword>
<feature type="domain" description="Histidine kinase" evidence="13">
    <location>
        <begin position="406"/>
        <end position="639"/>
    </location>
</feature>
<comment type="catalytic activity">
    <reaction evidence="1">
        <text>ATP + protein L-histidine = ADP + protein N-phospho-L-histidine.</text>
        <dbReference type="EC" id="2.7.13.3"/>
    </reaction>
</comment>
<proteinExistence type="predicted"/>
<evidence type="ECO:0000256" key="7">
    <source>
        <dbReference type="ARBA" id="ARBA00022692"/>
    </source>
</evidence>
<dbReference type="Pfam" id="PF00672">
    <property type="entry name" value="HAMP"/>
    <property type="match status" value="1"/>
</dbReference>
<dbReference type="Gene3D" id="3.30.450.20">
    <property type="entry name" value="PAS domain"/>
    <property type="match status" value="1"/>
</dbReference>
<evidence type="ECO:0000259" key="14">
    <source>
        <dbReference type="PROSITE" id="PS50885"/>
    </source>
</evidence>
<sequence>MSSIRKQLLAGSVLLTLVSVLMTFTLTMPVSFSALDTQARAQVHQSSQLAGETVKIFWDEVVRSMNLLARIRGFAELEPEQAFPLIEALSRQNSAFELVALYDKEGNVIAQTSLYGKKSAPNVSSENFFRRSLNRHEEFVSAPTYLPDLDAHFVQLSVPVRDQQDKVNGVLVASINLQPLRYRLAQVSNTIGGTTYLVDGQYQLIASGSKIDSAMLASVRKVLTQPALQKQLQISGHAALDLYSGIEGDKVLGNLYRVFGTPWTVVAEVSYDKVLAPIHKIIYLSLGGALVAMLIVFWVSRVLTRRITEPLQMLTHAAKQVSQGEYQPKLEIHSPVEFVLLSEAFNDMAMQVKEAIESLQKLNDELEHRVSERTKTLSETLSYLQRTQSELIQREKMAALGELVAGVAHEINTPIGICVTASSHIAHDLKQLKNALETQNLTASMLQEFIEDTDNALALMSSNLHRGSQLINDFKKVAVDQSHDDVRAFLLVEYVRAVANSLTPSLKMKKHKVLVEGIEELEVVHNPGAFSQIITNLIMNSVIHGFGERAEGLIHIQVQDSERADEVVVEYSDNGAGMDQEQCEKVFNPFYTTRRGAGGSGLGGNIIFNLVTQVLKGTIEVHSEIGQGVHFTIRFPRSLVS</sequence>
<reference evidence="15 16" key="1">
    <citation type="submission" date="2017-01" db="EMBL/GenBank/DDBJ databases">
        <title>Genome Sequencing of a Marine Spirillum, Oceanospirillum multiglobuliferum ATCC 33336, from Japan.</title>
        <authorList>
            <person name="Carney J.G."/>
            <person name="Trachtenberg A.M."/>
            <person name="Rheaume B.A."/>
            <person name="Linnane J.D."/>
            <person name="Pitts N.L."/>
            <person name="Mykles D.L."/>
            <person name="Maclea K.S."/>
        </authorList>
    </citation>
    <scope>NUCLEOTIDE SEQUENCE [LARGE SCALE GENOMIC DNA]</scope>
    <source>
        <strain evidence="15 16">ATCC 33336</strain>
    </source>
</reference>
<dbReference type="EC" id="2.7.13.3" evidence="3"/>
<dbReference type="InterPro" id="IPR036890">
    <property type="entry name" value="HATPase_C_sf"/>
</dbReference>
<evidence type="ECO:0000256" key="3">
    <source>
        <dbReference type="ARBA" id="ARBA00012438"/>
    </source>
</evidence>
<keyword evidence="8" id="KW-0418">Kinase</keyword>
<comment type="subcellular location">
    <subcellularLocation>
        <location evidence="2">Cell membrane</location>
        <topology evidence="2">Multi-pass membrane protein</topology>
    </subcellularLocation>
</comment>
<dbReference type="InterPro" id="IPR003661">
    <property type="entry name" value="HisK_dim/P_dom"/>
</dbReference>
<dbReference type="AlphaFoldDB" id="A0A1T4PYC6"/>
<dbReference type="SMART" id="SM00304">
    <property type="entry name" value="HAMP"/>
    <property type="match status" value="1"/>
</dbReference>
<dbReference type="RefSeq" id="WP_078745270.1">
    <property type="nucleotide sequence ID" value="NZ_FUXG01000010.1"/>
</dbReference>
<organism evidence="15 16">
    <name type="scientific">Oceanospirillum multiglobuliferum</name>
    <dbReference type="NCBI Taxonomy" id="64969"/>
    <lineage>
        <taxon>Bacteria</taxon>
        <taxon>Pseudomonadati</taxon>
        <taxon>Pseudomonadota</taxon>
        <taxon>Gammaproteobacteria</taxon>
        <taxon>Oceanospirillales</taxon>
        <taxon>Oceanospirillaceae</taxon>
        <taxon>Oceanospirillum</taxon>
    </lineage>
</organism>
<evidence type="ECO:0000256" key="5">
    <source>
        <dbReference type="ARBA" id="ARBA00022553"/>
    </source>
</evidence>
<keyword evidence="10 12" id="KW-0472">Membrane</keyword>
<dbReference type="SUPFAM" id="SSF55874">
    <property type="entry name" value="ATPase domain of HSP90 chaperone/DNA topoisomerase II/histidine kinase"/>
    <property type="match status" value="1"/>
</dbReference>
<accession>A0A1T4PYC6</accession>
<dbReference type="Gene3D" id="1.10.287.130">
    <property type="match status" value="1"/>
</dbReference>
<dbReference type="GO" id="GO:0000155">
    <property type="term" value="F:phosphorelay sensor kinase activity"/>
    <property type="evidence" value="ECO:0007669"/>
    <property type="project" value="InterPro"/>
</dbReference>
<dbReference type="CDD" id="cd12914">
    <property type="entry name" value="PDC1_DGC_like"/>
    <property type="match status" value="1"/>
</dbReference>
<dbReference type="OrthoDB" id="1931120at2"/>
<dbReference type="SMART" id="SM00387">
    <property type="entry name" value="HATPase_c"/>
    <property type="match status" value="1"/>
</dbReference>
<evidence type="ECO:0000256" key="1">
    <source>
        <dbReference type="ARBA" id="ARBA00000085"/>
    </source>
</evidence>
<evidence type="ECO:0000256" key="11">
    <source>
        <dbReference type="SAM" id="Coils"/>
    </source>
</evidence>
<dbReference type="InterPro" id="IPR003660">
    <property type="entry name" value="HAMP_dom"/>
</dbReference>
<dbReference type="SUPFAM" id="SSF47384">
    <property type="entry name" value="Homodimeric domain of signal transducing histidine kinase"/>
    <property type="match status" value="1"/>
</dbReference>
<protein>
    <recommendedName>
        <fullName evidence="3">histidine kinase</fullName>
        <ecNumber evidence="3">2.7.13.3</ecNumber>
    </recommendedName>
</protein>
<dbReference type="InterPro" id="IPR004358">
    <property type="entry name" value="Sig_transdc_His_kin-like_C"/>
</dbReference>
<dbReference type="InterPro" id="IPR005467">
    <property type="entry name" value="His_kinase_dom"/>
</dbReference>
<keyword evidence="5" id="KW-0597">Phosphoprotein</keyword>
<dbReference type="STRING" id="64969.SAMN02745127_01667"/>
<name>A0A1T4PYC6_9GAMM</name>
<feature type="coiled-coil region" evidence="11">
    <location>
        <begin position="345"/>
        <end position="376"/>
    </location>
</feature>
<evidence type="ECO:0000256" key="4">
    <source>
        <dbReference type="ARBA" id="ARBA00022475"/>
    </source>
</evidence>
<keyword evidence="11" id="KW-0175">Coiled coil</keyword>
<dbReference type="Proteomes" id="UP000191418">
    <property type="component" value="Unassembled WGS sequence"/>
</dbReference>
<dbReference type="PRINTS" id="PR00344">
    <property type="entry name" value="BCTRLSENSOR"/>
</dbReference>
<keyword evidence="16" id="KW-1185">Reference proteome</keyword>
<keyword evidence="7 12" id="KW-0812">Transmembrane</keyword>
<dbReference type="InterPro" id="IPR003594">
    <property type="entry name" value="HATPase_dom"/>
</dbReference>
<evidence type="ECO:0000259" key="13">
    <source>
        <dbReference type="PROSITE" id="PS50109"/>
    </source>
</evidence>
<dbReference type="Gene3D" id="6.10.340.10">
    <property type="match status" value="1"/>
</dbReference>
<evidence type="ECO:0000256" key="2">
    <source>
        <dbReference type="ARBA" id="ARBA00004651"/>
    </source>
</evidence>
<feature type="domain" description="HAMP" evidence="14">
    <location>
        <begin position="305"/>
        <end position="357"/>
    </location>
</feature>
<dbReference type="CDD" id="cd06225">
    <property type="entry name" value="HAMP"/>
    <property type="match status" value="1"/>
</dbReference>
<evidence type="ECO:0000256" key="8">
    <source>
        <dbReference type="ARBA" id="ARBA00022777"/>
    </source>
</evidence>
<keyword evidence="6" id="KW-0808">Transferase</keyword>
<evidence type="ECO:0000313" key="16">
    <source>
        <dbReference type="Proteomes" id="UP000191418"/>
    </source>
</evidence>
<dbReference type="GO" id="GO:0005886">
    <property type="term" value="C:plasma membrane"/>
    <property type="evidence" value="ECO:0007669"/>
    <property type="project" value="UniProtKB-SubCell"/>
</dbReference>
<dbReference type="Gene3D" id="3.30.565.10">
    <property type="entry name" value="Histidine kinase-like ATPase, C-terminal domain"/>
    <property type="match status" value="1"/>
</dbReference>
<evidence type="ECO:0000313" key="15">
    <source>
        <dbReference type="EMBL" id="OPX55433.1"/>
    </source>
</evidence>
<dbReference type="PROSITE" id="PS50109">
    <property type="entry name" value="HIS_KIN"/>
    <property type="match status" value="1"/>
</dbReference>
<evidence type="ECO:0000256" key="12">
    <source>
        <dbReference type="SAM" id="Phobius"/>
    </source>
</evidence>
<dbReference type="InterPro" id="IPR036097">
    <property type="entry name" value="HisK_dim/P_sf"/>
</dbReference>
<dbReference type="InterPro" id="IPR033479">
    <property type="entry name" value="dCache_1"/>
</dbReference>
<keyword evidence="4" id="KW-1003">Cell membrane</keyword>
<evidence type="ECO:0000256" key="9">
    <source>
        <dbReference type="ARBA" id="ARBA00022989"/>
    </source>
</evidence>
<dbReference type="Pfam" id="PF02743">
    <property type="entry name" value="dCache_1"/>
    <property type="match status" value="1"/>
</dbReference>
<comment type="caution">
    <text evidence="15">The sequence shown here is derived from an EMBL/GenBank/DDBJ whole genome shotgun (WGS) entry which is preliminary data.</text>
</comment>
<evidence type="ECO:0000256" key="10">
    <source>
        <dbReference type="ARBA" id="ARBA00023136"/>
    </source>
</evidence>
<gene>
    <name evidence="15" type="ORF">BTE48_08560</name>
</gene>